<dbReference type="InterPro" id="IPR016193">
    <property type="entry name" value="Cytidine_deaminase-like"/>
</dbReference>
<dbReference type="Pfam" id="PF08973">
    <property type="entry name" value="TM1506"/>
    <property type="match status" value="1"/>
</dbReference>
<name>A0A4R4H546_9BACT</name>
<accession>A0A4R4H546</accession>
<reference evidence="1 4" key="1">
    <citation type="journal article" date="2019" name="Nat. Med.">
        <title>A library of human gut bacterial isolates paired with longitudinal multiomics data enables mechanistic microbiome research.</title>
        <authorList>
            <person name="Poyet M."/>
            <person name="Groussin M."/>
            <person name="Gibbons S.M."/>
            <person name="Avila-Pacheco J."/>
            <person name="Jiang X."/>
            <person name="Kearney S.M."/>
            <person name="Perrotta A.R."/>
            <person name="Berdy B."/>
            <person name="Zhao S."/>
            <person name="Lieberman T.D."/>
            <person name="Swanson P.K."/>
            <person name="Smith M."/>
            <person name="Roesemann S."/>
            <person name="Alexander J.E."/>
            <person name="Rich S.A."/>
            <person name="Livny J."/>
            <person name="Vlamakis H."/>
            <person name="Clish C."/>
            <person name="Bullock K."/>
            <person name="Deik A."/>
            <person name="Scott J."/>
            <person name="Pierce K.A."/>
            <person name="Xavier R.J."/>
            <person name="Alm E.J."/>
        </authorList>
    </citation>
    <scope>NUCLEOTIDE SEQUENCE [LARGE SCALE GENOMIC DNA]</scope>
    <source>
        <strain evidence="1 4">BIOML-A5</strain>
    </source>
</reference>
<dbReference type="EMBL" id="VVZB01000008">
    <property type="protein sequence ID" value="KAA5381555.1"/>
    <property type="molecule type" value="Genomic_DNA"/>
</dbReference>
<comment type="caution">
    <text evidence="2">The sequence shown here is derived from an EMBL/GenBank/DDBJ whole genome shotgun (WGS) entry which is preliminary data.</text>
</comment>
<dbReference type="SUPFAM" id="SSF53927">
    <property type="entry name" value="Cytidine deaminase-like"/>
    <property type="match status" value="1"/>
</dbReference>
<sequence>MLEDIIRLLHEGKHSLVVSNGEVRTFDRRGVADLYALLQEDSDFLKGASVADKVVGKAAAALMILGEVGELHADVVSRPALDLFADSGVRVSYGTAVPHIINRTKTGWCPLETCCRYCLTPQDCLVRIEEFITLQSKRMNSDK</sequence>
<dbReference type="Proteomes" id="UP000347681">
    <property type="component" value="Unassembled WGS sequence"/>
</dbReference>
<reference evidence="2 3" key="2">
    <citation type="journal article" date="2019" name="Nat. Microbiol.">
        <title>Genomic variation and strain-specific functional adaptation in the human gut microbiome during early life.</title>
        <authorList>
            <person name="Vatanen T."/>
            <person name="Plichta D.R."/>
            <person name="Somani J."/>
            <person name="Munch P.C."/>
            <person name="Arthur T.D."/>
            <person name="Hall A.B."/>
            <person name="Rudolf S."/>
            <person name="Oakeley E.J."/>
            <person name="Ke X."/>
            <person name="Young R.A."/>
            <person name="Haiser H.J."/>
            <person name="Kolde R."/>
            <person name="Yassour M."/>
            <person name="Luopajarvi K."/>
            <person name="Siljander H."/>
            <person name="Virtanen S.M."/>
            <person name="Ilonen J."/>
            <person name="Uibo R."/>
            <person name="Tillmann V."/>
            <person name="Mokurov S."/>
            <person name="Dorshakova N."/>
            <person name="Porter J.A."/>
            <person name="McHardy A.C."/>
            <person name="Lahdesmaki H."/>
            <person name="Vlamakis H."/>
            <person name="Huttenhower C."/>
            <person name="Knip M."/>
            <person name="Xavier R.J."/>
        </authorList>
    </citation>
    <scope>NUCLEOTIDE SEQUENCE [LARGE SCALE GENOMIC DNA]</scope>
    <source>
        <strain evidence="2 3">RJX1047</strain>
    </source>
</reference>
<evidence type="ECO:0000313" key="1">
    <source>
        <dbReference type="EMBL" id="KAA5381555.1"/>
    </source>
</evidence>
<dbReference type="AlphaFoldDB" id="A0A4R4H546"/>
<evidence type="ECO:0000313" key="4">
    <source>
        <dbReference type="Proteomes" id="UP000347681"/>
    </source>
</evidence>
<dbReference type="GO" id="GO:0003824">
    <property type="term" value="F:catalytic activity"/>
    <property type="evidence" value="ECO:0007669"/>
    <property type="project" value="InterPro"/>
</dbReference>
<dbReference type="RefSeq" id="WP_022185023.1">
    <property type="nucleotide sequence ID" value="NZ_CAXSRD010000005.1"/>
</dbReference>
<dbReference type="EMBL" id="SLTU01000002">
    <property type="protein sequence ID" value="TDA73294.1"/>
    <property type="molecule type" value="Genomic_DNA"/>
</dbReference>
<dbReference type="InterPro" id="IPR015067">
    <property type="entry name" value="DUF1893_TM1506-like"/>
</dbReference>
<proteinExistence type="predicted"/>
<dbReference type="InterPro" id="IPR037081">
    <property type="entry name" value="Hyp_TM1506"/>
</dbReference>
<protein>
    <submittedName>
        <fullName evidence="2">DUF1893 domain-containing protein</fullName>
    </submittedName>
</protein>
<dbReference type="Gene3D" id="3.40.140.30">
    <property type="entry name" value="Hypothetical protein TM1506"/>
    <property type="match status" value="1"/>
</dbReference>
<evidence type="ECO:0000313" key="3">
    <source>
        <dbReference type="Proteomes" id="UP000294527"/>
    </source>
</evidence>
<evidence type="ECO:0000313" key="2">
    <source>
        <dbReference type="EMBL" id="TDA73294.1"/>
    </source>
</evidence>
<dbReference type="Proteomes" id="UP000294527">
    <property type="component" value="Unassembled WGS sequence"/>
</dbReference>
<gene>
    <name evidence="2" type="ORF">E1I98_18180</name>
    <name evidence="1" type="ORF">F2Y61_15160</name>
</gene>
<organism evidence="2 3">
    <name type="scientific">Phocaeicola dorei</name>
    <dbReference type="NCBI Taxonomy" id="357276"/>
    <lineage>
        <taxon>Bacteria</taxon>
        <taxon>Pseudomonadati</taxon>
        <taxon>Bacteroidota</taxon>
        <taxon>Bacteroidia</taxon>
        <taxon>Bacteroidales</taxon>
        <taxon>Bacteroidaceae</taxon>
        <taxon>Phocaeicola</taxon>
    </lineage>
</organism>